<dbReference type="Pfam" id="PF14167">
    <property type="entry name" value="YfkD"/>
    <property type="match status" value="1"/>
</dbReference>
<evidence type="ECO:0000256" key="1">
    <source>
        <dbReference type="SAM" id="SignalP"/>
    </source>
</evidence>
<proteinExistence type="predicted"/>
<dbReference type="EMBL" id="CP002207">
    <property type="protein sequence ID" value="ADP31273.1"/>
    <property type="molecule type" value="Genomic_DNA"/>
</dbReference>
<reference evidence="2 3" key="1">
    <citation type="journal article" date="2011" name="Front. Microbiol.">
        <title>Genomic signatures of strain selection and enhancement in Bacillus atrophaeus var. globigii, a historical biowarfare simulant.</title>
        <authorList>
            <person name="Gibbons H.S."/>
            <person name="Broomall S.M."/>
            <person name="McNew L.A."/>
            <person name="Daligault H."/>
            <person name="Chapman C."/>
            <person name="Bruce D."/>
            <person name="Karavis M."/>
            <person name="Krepps M."/>
            <person name="McGregor P.A."/>
            <person name="Hong C."/>
            <person name="Park K.H."/>
            <person name="Akmal A."/>
            <person name="Feldman A."/>
            <person name="Lin J.S."/>
            <person name="Chang W.E."/>
            <person name="Higgs B.W."/>
            <person name="Demirev P."/>
            <person name="Lindquist J."/>
            <person name="Liem A."/>
            <person name="Fochler E."/>
            <person name="Read T.D."/>
            <person name="Tapia R."/>
            <person name="Johnson S."/>
            <person name="Bishop-Lilly K.A."/>
            <person name="Detter C."/>
            <person name="Han C."/>
            <person name="Sozhamannan S."/>
            <person name="Rosenzweig C.N."/>
            <person name="Skowronski E.W."/>
        </authorList>
    </citation>
    <scope>NUCLEOTIDE SEQUENCE [LARGE SCALE GENOMIC DNA]</scope>
    <source>
        <strain evidence="2 3">1942</strain>
    </source>
</reference>
<dbReference type="InterPro" id="IPR025548">
    <property type="entry name" value="YfkD"/>
</dbReference>
<evidence type="ECO:0008006" key="4">
    <source>
        <dbReference type="Google" id="ProtNLM"/>
    </source>
</evidence>
<protein>
    <recommendedName>
        <fullName evidence="4">YfkD-like protein</fullName>
    </recommendedName>
</protein>
<dbReference type="Proteomes" id="UP000006867">
    <property type="component" value="Chromosome"/>
</dbReference>
<gene>
    <name evidence="2" type="ordered locus">BATR1942_01575</name>
</gene>
<evidence type="ECO:0000313" key="2">
    <source>
        <dbReference type="EMBL" id="ADP31273.1"/>
    </source>
</evidence>
<organism evidence="2 3">
    <name type="scientific">Bacillus atrophaeus (strain 1942)</name>
    <dbReference type="NCBI Taxonomy" id="720555"/>
    <lineage>
        <taxon>Bacteria</taxon>
        <taxon>Bacillati</taxon>
        <taxon>Bacillota</taxon>
        <taxon>Bacilli</taxon>
        <taxon>Bacillales</taxon>
        <taxon>Bacillaceae</taxon>
        <taxon>Bacillus</taxon>
    </lineage>
</organism>
<keyword evidence="1" id="KW-0732">Signal</keyword>
<name>A0ABM5LTW2_BACA1</name>
<sequence>MKKLCKATLIVLLSFSFFGVQPIHATKPFKIPDSVASISKENTYPNASQDQPTLQPSKLAQELLDTSEVAIENPHLIKMLNESTISGTPLAVGYRATVFLGKWALGYESNETVANWEYKKINTNRADNRGGEQTTEMRYSQERQFRVKGDLTAKVPNAEDVRSMMMQKAMKKTSLPLAFETVVGAGTKRDQMYKIAAKKLGYLNAYAPAVNEKGKVTYGEVYLVLKGNKRKLVVKNVTSQGIGAWIPVQDHVTFSFQLSAQPR</sequence>
<feature type="chain" id="PRO_5047356385" description="YfkD-like protein" evidence="1">
    <location>
        <begin position="26"/>
        <end position="263"/>
    </location>
</feature>
<evidence type="ECO:0000313" key="3">
    <source>
        <dbReference type="Proteomes" id="UP000006867"/>
    </source>
</evidence>
<keyword evidence="3" id="KW-1185">Reference proteome</keyword>
<feature type="signal peptide" evidence="1">
    <location>
        <begin position="1"/>
        <end position="25"/>
    </location>
</feature>
<accession>A0ABM5LTW2</accession>